<dbReference type="AlphaFoldDB" id="A0A0D2N3F2"/>
<reference evidence="3" key="1">
    <citation type="submission" date="2014-04" db="EMBL/GenBank/DDBJ databases">
        <title>Evolutionary Origins and Diversification of the Mycorrhizal Mutualists.</title>
        <authorList>
            <consortium name="DOE Joint Genome Institute"/>
            <consortium name="Mycorrhizal Genomics Consortium"/>
            <person name="Kohler A."/>
            <person name="Kuo A."/>
            <person name="Nagy L.G."/>
            <person name="Floudas D."/>
            <person name="Copeland A."/>
            <person name="Barry K.W."/>
            <person name="Cichocki N."/>
            <person name="Veneault-Fourrey C."/>
            <person name="LaButti K."/>
            <person name="Lindquist E.A."/>
            <person name="Lipzen A."/>
            <person name="Lundell T."/>
            <person name="Morin E."/>
            <person name="Murat C."/>
            <person name="Riley R."/>
            <person name="Ohm R."/>
            <person name="Sun H."/>
            <person name="Tunlid A."/>
            <person name="Henrissat B."/>
            <person name="Grigoriev I.V."/>
            <person name="Hibbett D.S."/>
            <person name="Martin F."/>
        </authorList>
    </citation>
    <scope>NUCLEOTIDE SEQUENCE [LARGE SCALE GENOMIC DNA]</scope>
    <source>
        <strain evidence="3">FD-334 SS-4</strain>
    </source>
</reference>
<dbReference type="EMBL" id="KN817715">
    <property type="protein sequence ID" value="KJA13759.1"/>
    <property type="molecule type" value="Genomic_DNA"/>
</dbReference>
<organism evidence="2 3">
    <name type="scientific">Hypholoma sublateritium (strain FD-334 SS-4)</name>
    <dbReference type="NCBI Taxonomy" id="945553"/>
    <lineage>
        <taxon>Eukaryota</taxon>
        <taxon>Fungi</taxon>
        <taxon>Dikarya</taxon>
        <taxon>Basidiomycota</taxon>
        <taxon>Agaricomycotina</taxon>
        <taxon>Agaricomycetes</taxon>
        <taxon>Agaricomycetidae</taxon>
        <taxon>Agaricales</taxon>
        <taxon>Agaricineae</taxon>
        <taxon>Strophariaceae</taxon>
        <taxon>Hypholoma</taxon>
    </lineage>
</organism>
<proteinExistence type="predicted"/>
<sequence>MANNLIVVSSSGLSTSMWASAPPSELVAPRPLPSLPFVATSPPTATTPTSPTVSHTVAAAEGAAPPADNTACVSTPDAATPTHSTTAQHPPTFALRLRSACRMDKATRIAVLTVAAPHATDIAAAANSAAEQPVFLALEYAERSAVAKCEPDDTAPARRRYPSQPLASLLAR</sequence>
<gene>
    <name evidence="2" type="ORF">HYPSUDRAFT_209264</name>
</gene>
<keyword evidence="3" id="KW-1185">Reference proteome</keyword>
<evidence type="ECO:0000256" key="1">
    <source>
        <dbReference type="SAM" id="MobiDB-lite"/>
    </source>
</evidence>
<dbReference type="Proteomes" id="UP000054270">
    <property type="component" value="Unassembled WGS sequence"/>
</dbReference>
<name>A0A0D2N3F2_HYPSF</name>
<feature type="region of interest" description="Disordered" evidence="1">
    <location>
        <begin position="63"/>
        <end position="89"/>
    </location>
</feature>
<feature type="region of interest" description="Disordered" evidence="1">
    <location>
        <begin position="147"/>
        <end position="172"/>
    </location>
</feature>
<protein>
    <submittedName>
        <fullName evidence="2">Uncharacterized protein</fullName>
    </submittedName>
</protein>
<accession>A0A0D2N3F2</accession>
<evidence type="ECO:0000313" key="2">
    <source>
        <dbReference type="EMBL" id="KJA13759.1"/>
    </source>
</evidence>
<evidence type="ECO:0000313" key="3">
    <source>
        <dbReference type="Proteomes" id="UP000054270"/>
    </source>
</evidence>